<dbReference type="GeneID" id="2715876"/>
<dbReference type="KEGG" id="vg:2715876"/>
<sequence length="131" mass="14619">MWRVGHGTALDSGFPSGPYTCEGVEDEDAVKRVWGMASEHSNSTHPSPFADDALYDIASFERCGFDSRDALNKWFDGWTDALDASGFRVWEYDVPDWAARVGKFGQVVFSSFEAVEVASYGFEPEQLSLFK</sequence>
<dbReference type="RefSeq" id="NP_047959.1">
    <property type="nucleotide sequence ID" value="NC_001978.3"/>
</dbReference>
<keyword evidence="2" id="KW-1185">Reference proteome</keyword>
<dbReference type="Proteomes" id="UP000002124">
    <property type="component" value="Segment"/>
</dbReference>
<reference evidence="1 2" key="1">
    <citation type="journal article" date="1999" name="Nucleic Acids Res.">
        <title>The complete genome sequence of the Streptomyces temperate phage straight phiC31: evolutionary relationships to other viruses.</title>
        <authorList>
            <person name="Smith M.C.M."/>
            <person name="Burns N."/>
            <person name="Wilson R.N."/>
            <person name="Gregory M.A."/>
        </authorList>
    </citation>
    <scope>NUCLEOTIDE SEQUENCE</scope>
    <source>
        <strain evidence="1 2">Norwich stock</strain>
    </source>
</reference>
<evidence type="ECO:0000313" key="2">
    <source>
        <dbReference type="Proteomes" id="UP000002124"/>
    </source>
</evidence>
<proteinExistence type="predicted"/>
<dbReference type="EMBL" id="AJ006589">
    <property type="protein sequence ID" value="CAA07138.1"/>
    <property type="molecule type" value="Genomic_DNA"/>
</dbReference>
<name>Q9ZX94_BPPHC</name>
<organismHost>
    <name type="scientific">Streptomyces coelicolor</name>
    <dbReference type="NCBI Taxonomy" id="1902"/>
</organismHost>
<accession>Q9ZX94</accession>
<evidence type="ECO:0000313" key="1">
    <source>
        <dbReference type="EMBL" id="CAA07138.1"/>
    </source>
</evidence>
<reference evidence="1 2" key="2">
    <citation type="journal article" date="1999" name="Proc. Natl. Acad. Sci. U.S.A.">
        <title>Evolutionary relationships among diverse bacteriophages and prophages: all the world's a phage.</title>
        <authorList>
            <person name="Hendrix R.W."/>
            <person name="Smith M.C.M."/>
            <person name="Burns N."/>
            <person name="Ford M.E."/>
            <person name="Hatfull G.F."/>
        </authorList>
    </citation>
    <scope>NUCLEOTIDE SEQUENCE [LARGE SCALE GENOMIC DNA]</scope>
    <source>
        <strain evidence="1 2">Norwich stock</strain>
    </source>
</reference>
<gene>
    <name evidence="1" type="primary">14</name>
</gene>
<dbReference type="OrthoDB" id="21355at10239"/>
<organism evidence="1 2">
    <name type="scientific">Streptomyces phage phiC31</name>
    <name type="common">Bacteriophage phi-C31</name>
    <dbReference type="NCBI Taxonomy" id="10719"/>
    <lineage>
        <taxon>Viruses</taxon>
        <taxon>Duplodnaviria</taxon>
        <taxon>Heunggongvirae</taxon>
        <taxon>Uroviricota</taxon>
        <taxon>Caudoviricetes</taxon>
        <taxon>Colingsworthviridae</taxon>
        <taxon>Lomovskayavirus</taxon>
    </lineage>
</organism>
<protein>
    <submittedName>
        <fullName evidence="1">Gp14</fullName>
    </submittedName>
</protein>